<dbReference type="InterPro" id="IPR050273">
    <property type="entry name" value="GppA/Ppx_hydrolase"/>
</dbReference>
<dbReference type="InterPro" id="IPR043129">
    <property type="entry name" value="ATPase_NBD"/>
</dbReference>
<feature type="non-terminal residue" evidence="3">
    <location>
        <position position="1"/>
    </location>
</feature>
<sequence>PERIPVYAGGLAVLIAVFESLQIKSMTVSDGALREGLLYDLMGRIQHEDVRSRAVNALQQRFNVDTNQAQRVRKTALHFFKYSRKAWELPKNTPLLLGWAADLHEIGMSITHNKYHRHGAYILDYVDMSGFSRKEQHWLSVMVQTHRRKLNFDTFDGLPDSEKRIVKRLSILLRLAVLLHRLRLEQDVLPGLSATFSSLTLCCDKALLEKRNLLLADLRREQLWLEKVNIELKY</sequence>
<dbReference type="Gene3D" id="3.30.420.150">
    <property type="entry name" value="Exopolyphosphatase. Domain 2"/>
    <property type="match status" value="1"/>
</dbReference>
<dbReference type="Proteomes" id="UP000885750">
    <property type="component" value="Unassembled WGS sequence"/>
</dbReference>
<feature type="domain" description="Ppx/GppA phosphatase N-terminal" evidence="1">
    <location>
        <begin position="2"/>
        <end position="43"/>
    </location>
</feature>
<feature type="domain" description="Ppx/GppA phosphatase C-terminal" evidence="2">
    <location>
        <begin position="50"/>
        <end position="222"/>
    </location>
</feature>
<dbReference type="InterPro" id="IPR048950">
    <property type="entry name" value="Ppx_GppA_C"/>
</dbReference>
<dbReference type="AlphaFoldDB" id="A0A7V2WVE5"/>
<dbReference type="Gene3D" id="1.10.3210.10">
    <property type="entry name" value="Hypothetical protein af1432"/>
    <property type="match status" value="1"/>
</dbReference>
<dbReference type="GO" id="GO:0006798">
    <property type="term" value="P:polyphosphate catabolic process"/>
    <property type="evidence" value="ECO:0007669"/>
    <property type="project" value="TreeGrafter"/>
</dbReference>
<dbReference type="EMBL" id="DRMS01000302">
    <property type="protein sequence ID" value="HFC92765.1"/>
    <property type="molecule type" value="Genomic_DNA"/>
</dbReference>
<protein>
    <submittedName>
        <fullName evidence="3">Exopolyphosphatase</fullName>
    </submittedName>
</protein>
<evidence type="ECO:0000313" key="3">
    <source>
        <dbReference type="EMBL" id="HFC92765.1"/>
    </source>
</evidence>
<accession>A0A7V2WVE5</accession>
<dbReference type="SUPFAM" id="SSF109604">
    <property type="entry name" value="HD-domain/PDEase-like"/>
    <property type="match status" value="1"/>
</dbReference>
<gene>
    <name evidence="3" type="ORF">ENJ51_08120</name>
</gene>
<dbReference type="PANTHER" id="PTHR30005">
    <property type="entry name" value="EXOPOLYPHOSPHATASE"/>
    <property type="match status" value="1"/>
</dbReference>
<dbReference type="Pfam" id="PF21447">
    <property type="entry name" value="Ppx-GppA_III"/>
    <property type="match status" value="1"/>
</dbReference>
<organism evidence="3">
    <name type="scientific">Leucothrix mucor</name>
    <dbReference type="NCBI Taxonomy" id="45248"/>
    <lineage>
        <taxon>Bacteria</taxon>
        <taxon>Pseudomonadati</taxon>
        <taxon>Pseudomonadota</taxon>
        <taxon>Gammaproteobacteria</taxon>
        <taxon>Thiotrichales</taxon>
        <taxon>Thiotrichaceae</taxon>
        <taxon>Leucothrix</taxon>
    </lineage>
</organism>
<comment type="caution">
    <text evidence="3">The sequence shown here is derived from an EMBL/GenBank/DDBJ whole genome shotgun (WGS) entry which is preliminary data.</text>
</comment>
<dbReference type="Pfam" id="PF02541">
    <property type="entry name" value="Ppx-GppA"/>
    <property type="match status" value="1"/>
</dbReference>
<reference evidence="3" key="1">
    <citation type="journal article" date="2020" name="mSystems">
        <title>Genome- and Community-Level Interaction Insights into Carbon Utilization and Element Cycling Functions of Hydrothermarchaeota in Hydrothermal Sediment.</title>
        <authorList>
            <person name="Zhou Z."/>
            <person name="Liu Y."/>
            <person name="Xu W."/>
            <person name="Pan J."/>
            <person name="Luo Z.H."/>
            <person name="Li M."/>
        </authorList>
    </citation>
    <scope>NUCLEOTIDE SEQUENCE [LARGE SCALE GENOMIC DNA]</scope>
    <source>
        <strain evidence="3">HyVt-493</strain>
    </source>
</reference>
<evidence type="ECO:0000259" key="2">
    <source>
        <dbReference type="Pfam" id="PF21447"/>
    </source>
</evidence>
<dbReference type="InterPro" id="IPR003695">
    <property type="entry name" value="Ppx_GppA_N"/>
</dbReference>
<proteinExistence type="predicted"/>
<name>A0A7V2WVE5_LEUMU</name>
<evidence type="ECO:0000259" key="1">
    <source>
        <dbReference type="Pfam" id="PF02541"/>
    </source>
</evidence>
<dbReference type="PANTHER" id="PTHR30005:SF14">
    <property type="entry name" value="EXOPOLYPHOSPHATASE"/>
    <property type="match status" value="1"/>
</dbReference>
<dbReference type="GO" id="GO:0004309">
    <property type="term" value="F:exopolyphosphatase activity"/>
    <property type="evidence" value="ECO:0007669"/>
    <property type="project" value="TreeGrafter"/>
</dbReference>
<dbReference type="SUPFAM" id="SSF53067">
    <property type="entry name" value="Actin-like ATPase domain"/>
    <property type="match status" value="1"/>
</dbReference>